<dbReference type="Pfam" id="PF21095">
    <property type="entry name" value="CarD_C"/>
    <property type="match status" value="1"/>
</dbReference>
<accession>A4J9J3</accession>
<feature type="domain" description="CarD-like/TRCF RNAP-interacting" evidence="1">
    <location>
        <begin position="1"/>
        <end position="107"/>
    </location>
</feature>
<organism evidence="2 3">
    <name type="scientific">Desulforamulus reducens (strain ATCC BAA-1160 / DSM 100696 / MI-1)</name>
    <name type="common">Desulfotomaculum reducens</name>
    <dbReference type="NCBI Taxonomy" id="349161"/>
    <lineage>
        <taxon>Bacteria</taxon>
        <taxon>Bacillati</taxon>
        <taxon>Bacillota</taxon>
        <taxon>Clostridia</taxon>
        <taxon>Eubacteriales</taxon>
        <taxon>Peptococcaceae</taxon>
        <taxon>Desulforamulus</taxon>
    </lineage>
</organism>
<dbReference type="OrthoDB" id="9786074at2"/>
<sequence>MFQIGDKVFYPMHGAGVIEAIEEKEILGNKQLYYVMQIRNMQVMFPMKSDIPLRPVVDLDILDVLFTTFNEEALDLTLKPNQRYRSNMNKMKSGDIYQGVQVIRDLILMSKKRTLATGDKAMLDNALQILISELVLVKGITEEQAVDLVNGVINH</sequence>
<proteinExistence type="predicted"/>
<dbReference type="GO" id="GO:0009303">
    <property type="term" value="P:rRNA transcription"/>
    <property type="evidence" value="ECO:0007669"/>
    <property type="project" value="TreeGrafter"/>
</dbReference>
<dbReference type="PANTHER" id="PTHR38447:SF1">
    <property type="entry name" value="RNA POLYMERASE-BINDING TRANSCRIPTION FACTOR CARD"/>
    <property type="match status" value="1"/>
</dbReference>
<gene>
    <name evidence="2" type="ordered locus">Dred_3244</name>
</gene>
<evidence type="ECO:0000313" key="2">
    <source>
        <dbReference type="EMBL" id="ABO51746.1"/>
    </source>
</evidence>
<dbReference type="AlphaFoldDB" id="A4J9J3"/>
<dbReference type="Gene3D" id="2.40.10.170">
    <property type="match status" value="1"/>
</dbReference>
<name>A4J9J3_DESRM</name>
<reference evidence="2 3" key="1">
    <citation type="submission" date="2007-03" db="EMBL/GenBank/DDBJ databases">
        <title>Complete sequence of Desulfotomaculum reducens MI-1.</title>
        <authorList>
            <consortium name="US DOE Joint Genome Institute"/>
            <person name="Copeland A."/>
            <person name="Lucas S."/>
            <person name="Lapidus A."/>
            <person name="Barry K."/>
            <person name="Detter J.C."/>
            <person name="Glavina del Rio T."/>
            <person name="Hammon N."/>
            <person name="Israni S."/>
            <person name="Dalin E."/>
            <person name="Tice H."/>
            <person name="Pitluck S."/>
            <person name="Sims D."/>
            <person name="Brettin T."/>
            <person name="Bruce D."/>
            <person name="Han C."/>
            <person name="Tapia R."/>
            <person name="Schmutz J."/>
            <person name="Larimer F."/>
            <person name="Land M."/>
            <person name="Hauser L."/>
            <person name="Kyrpides N."/>
            <person name="Kim E."/>
            <person name="Tebo B.M."/>
            <person name="Richardson P."/>
        </authorList>
    </citation>
    <scope>NUCLEOTIDE SEQUENCE [LARGE SCALE GENOMIC DNA]</scope>
    <source>
        <strain evidence="2 3">MI-1</strain>
    </source>
</reference>
<dbReference type="InterPro" id="IPR036101">
    <property type="entry name" value="CarD-like/TRCF_RID_sf"/>
</dbReference>
<dbReference type="Proteomes" id="UP000001556">
    <property type="component" value="Chromosome"/>
</dbReference>
<dbReference type="eggNOG" id="COG1329">
    <property type="taxonomic scope" value="Bacteria"/>
</dbReference>
<dbReference type="Gene3D" id="1.20.58.1290">
    <property type="entry name" value="CarD-like, C-terminal domain"/>
    <property type="match status" value="1"/>
</dbReference>
<keyword evidence="3" id="KW-1185">Reference proteome</keyword>
<protein>
    <submittedName>
        <fullName evidence="2">Transcriptional regulator, CarD family</fullName>
    </submittedName>
</protein>
<dbReference type="STRING" id="349161.Dred_3244"/>
<dbReference type="KEGG" id="drm:Dred_3244"/>
<dbReference type="Pfam" id="PF02559">
    <property type="entry name" value="CarD_TRCF_RID"/>
    <property type="match status" value="1"/>
</dbReference>
<evidence type="ECO:0000313" key="3">
    <source>
        <dbReference type="Proteomes" id="UP000001556"/>
    </source>
</evidence>
<evidence type="ECO:0000259" key="1">
    <source>
        <dbReference type="SMART" id="SM01058"/>
    </source>
</evidence>
<dbReference type="InterPro" id="IPR042215">
    <property type="entry name" value="CarD-like_C"/>
</dbReference>
<dbReference type="SMART" id="SM01058">
    <property type="entry name" value="CarD_TRCF"/>
    <property type="match status" value="1"/>
</dbReference>
<dbReference type="PANTHER" id="PTHR38447">
    <property type="entry name" value="TRANSCRIPTION FACTOR YDEB-RELATED"/>
    <property type="match status" value="1"/>
</dbReference>
<dbReference type="HOGENOM" id="CLU_048259_1_1_9"/>
<dbReference type="InterPro" id="IPR003711">
    <property type="entry name" value="CarD-like/TRCF_RID"/>
</dbReference>
<dbReference type="RefSeq" id="WP_011879531.1">
    <property type="nucleotide sequence ID" value="NC_009253.1"/>
</dbReference>
<dbReference type="InterPro" id="IPR052531">
    <property type="entry name" value="CarD-like_regulator"/>
</dbReference>
<dbReference type="EMBL" id="CP000612">
    <property type="protein sequence ID" value="ABO51746.1"/>
    <property type="molecule type" value="Genomic_DNA"/>
</dbReference>
<dbReference type="SUPFAM" id="SSF141259">
    <property type="entry name" value="CarD-like"/>
    <property type="match status" value="1"/>
</dbReference>
<dbReference type="InterPro" id="IPR048792">
    <property type="entry name" value="CarD_C"/>
</dbReference>